<sequence>MRDIVEIEQAVLHKISTALGTVVKFGTYEVQTLKGATTTAWRHLKKCPYAPTSVKDAAVIKLSGGSTQSVTPVPPLQGNMYQAHSRSPTPVLPLVPPLPISATESIPSLVPRTIPPHPRQSDIANSTPHPTTAPTPVFYGETEPAGPAPMTSLILSEFHADLCGLLVTGLVAWHAVEIPYWRYFFQKWVLDEEVEKAETAVREKVKNRYGTGRRTVRWVEERCKE</sequence>
<dbReference type="EMBL" id="ML180359">
    <property type="protein sequence ID" value="THU77706.1"/>
    <property type="molecule type" value="Genomic_DNA"/>
</dbReference>
<accession>A0A4S8KPR6</accession>
<protein>
    <submittedName>
        <fullName evidence="1">Uncharacterized protein</fullName>
    </submittedName>
</protein>
<reference evidence="1 2" key="1">
    <citation type="journal article" date="2019" name="Nat. Ecol. Evol.">
        <title>Megaphylogeny resolves global patterns of mushroom evolution.</title>
        <authorList>
            <person name="Varga T."/>
            <person name="Krizsan K."/>
            <person name="Foldi C."/>
            <person name="Dima B."/>
            <person name="Sanchez-Garcia M."/>
            <person name="Sanchez-Ramirez S."/>
            <person name="Szollosi G.J."/>
            <person name="Szarkandi J.G."/>
            <person name="Papp V."/>
            <person name="Albert L."/>
            <person name="Andreopoulos W."/>
            <person name="Angelini C."/>
            <person name="Antonin V."/>
            <person name="Barry K.W."/>
            <person name="Bougher N.L."/>
            <person name="Buchanan P."/>
            <person name="Buyck B."/>
            <person name="Bense V."/>
            <person name="Catcheside P."/>
            <person name="Chovatia M."/>
            <person name="Cooper J."/>
            <person name="Damon W."/>
            <person name="Desjardin D."/>
            <person name="Finy P."/>
            <person name="Geml J."/>
            <person name="Haridas S."/>
            <person name="Hughes K."/>
            <person name="Justo A."/>
            <person name="Karasinski D."/>
            <person name="Kautmanova I."/>
            <person name="Kiss B."/>
            <person name="Kocsube S."/>
            <person name="Kotiranta H."/>
            <person name="LaButti K.M."/>
            <person name="Lechner B.E."/>
            <person name="Liimatainen K."/>
            <person name="Lipzen A."/>
            <person name="Lukacs Z."/>
            <person name="Mihaltcheva S."/>
            <person name="Morgado L.N."/>
            <person name="Niskanen T."/>
            <person name="Noordeloos M.E."/>
            <person name="Ohm R.A."/>
            <person name="Ortiz-Santana B."/>
            <person name="Ovrebo C."/>
            <person name="Racz N."/>
            <person name="Riley R."/>
            <person name="Savchenko A."/>
            <person name="Shiryaev A."/>
            <person name="Soop K."/>
            <person name="Spirin V."/>
            <person name="Szebenyi C."/>
            <person name="Tomsovsky M."/>
            <person name="Tulloss R.E."/>
            <person name="Uehling J."/>
            <person name="Grigoriev I.V."/>
            <person name="Vagvolgyi C."/>
            <person name="Papp T."/>
            <person name="Martin F.M."/>
            <person name="Miettinen O."/>
            <person name="Hibbett D.S."/>
            <person name="Nagy L.G."/>
        </authorList>
    </citation>
    <scope>NUCLEOTIDE SEQUENCE [LARGE SCALE GENOMIC DNA]</scope>
    <source>
        <strain evidence="1 2">CBS 962.96</strain>
    </source>
</reference>
<organism evidence="1 2">
    <name type="scientific">Dendrothele bispora (strain CBS 962.96)</name>
    <dbReference type="NCBI Taxonomy" id="1314807"/>
    <lineage>
        <taxon>Eukaryota</taxon>
        <taxon>Fungi</taxon>
        <taxon>Dikarya</taxon>
        <taxon>Basidiomycota</taxon>
        <taxon>Agaricomycotina</taxon>
        <taxon>Agaricomycetes</taxon>
        <taxon>Agaricomycetidae</taxon>
        <taxon>Agaricales</taxon>
        <taxon>Agaricales incertae sedis</taxon>
        <taxon>Dendrothele</taxon>
    </lineage>
</organism>
<dbReference type="OrthoDB" id="3257713at2759"/>
<proteinExistence type="predicted"/>
<keyword evidence="2" id="KW-1185">Reference proteome</keyword>
<dbReference type="Proteomes" id="UP000297245">
    <property type="component" value="Unassembled WGS sequence"/>
</dbReference>
<dbReference type="AlphaFoldDB" id="A0A4S8KPR6"/>
<evidence type="ECO:0000313" key="2">
    <source>
        <dbReference type="Proteomes" id="UP000297245"/>
    </source>
</evidence>
<name>A0A4S8KPR6_DENBC</name>
<gene>
    <name evidence="1" type="ORF">K435DRAFT_812207</name>
</gene>
<evidence type="ECO:0000313" key="1">
    <source>
        <dbReference type="EMBL" id="THU77706.1"/>
    </source>
</evidence>